<dbReference type="PROSITE" id="PS51257">
    <property type="entry name" value="PROKAR_LIPOPROTEIN"/>
    <property type="match status" value="1"/>
</dbReference>
<name>A0A947D539_9HYPH</name>
<reference evidence="2 3" key="1">
    <citation type="submission" date="2021-06" db="EMBL/GenBank/DDBJ databases">
        <authorList>
            <person name="Grouzdev D.S."/>
            <person name="Koziaeva V."/>
        </authorList>
    </citation>
    <scope>NUCLEOTIDE SEQUENCE [LARGE SCALE GENOMIC DNA]</scope>
    <source>
        <strain evidence="2 3">22</strain>
    </source>
</reference>
<accession>A0A947D539</accession>
<dbReference type="Proteomes" id="UP000766595">
    <property type="component" value="Unassembled WGS sequence"/>
</dbReference>
<dbReference type="AlphaFoldDB" id="A0A947D539"/>
<dbReference type="RefSeq" id="WP_261966979.1">
    <property type="nucleotide sequence ID" value="NZ_JAHHZF010000001.1"/>
</dbReference>
<keyword evidence="1" id="KW-0732">Signal</keyword>
<evidence type="ECO:0000313" key="3">
    <source>
        <dbReference type="Proteomes" id="UP000766595"/>
    </source>
</evidence>
<keyword evidence="3" id="KW-1185">Reference proteome</keyword>
<feature type="chain" id="PRO_5038061592" evidence="1">
    <location>
        <begin position="22"/>
        <end position="81"/>
    </location>
</feature>
<proteinExistence type="predicted"/>
<gene>
    <name evidence="2" type="ORF">KL771_02520</name>
</gene>
<dbReference type="EMBL" id="JAHHZF010000001">
    <property type="protein sequence ID" value="MBT9288307.1"/>
    <property type="molecule type" value="Genomic_DNA"/>
</dbReference>
<protein>
    <submittedName>
        <fullName evidence="2">Uncharacterized protein</fullName>
    </submittedName>
</protein>
<organism evidence="2 3">
    <name type="scientific">Prosthecodimorpha staleyi</name>
    <dbReference type="NCBI Taxonomy" id="2840188"/>
    <lineage>
        <taxon>Bacteria</taxon>
        <taxon>Pseudomonadati</taxon>
        <taxon>Pseudomonadota</taxon>
        <taxon>Alphaproteobacteria</taxon>
        <taxon>Hyphomicrobiales</taxon>
        <taxon>Ancalomicrobiaceae</taxon>
        <taxon>Prosthecodimorpha</taxon>
    </lineage>
</organism>
<evidence type="ECO:0000256" key="1">
    <source>
        <dbReference type="SAM" id="SignalP"/>
    </source>
</evidence>
<feature type="signal peptide" evidence="1">
    <location>
        <begin position="1"/>
        <end position="21"/>
    </location>
</feature>
<evidence type="ECO:0000313" key="2">
    <source>
        <dbReference type="EMBL" id="MBT9288307.1"/>
    </source>
</evidence>
<comment type="caution">
    <text evidence="2">The sequence shown here is derived from an EMBL/GenBank/DDBJ whole genome shotgun (WGS) entry which is preliminary data.</text>
</comment>
<sequence>MRLILAALLALAVLPAVPAAAAGSCSGFQSMCAARCKQRAPTDLNCVQDHCTPKLQECRATGCWQEGKLYGGAKTCNLKKT</sequence>